<dbReference type="InterPro" id="IPR033121">
    <property type="entry name" value="PEPTIDASE_A1"/>
</dbReference>
<dbReference type="InterPro" id="IPR021109">
    <property type="entry name" value="Peptidase_aspartic_dom_sf"/>
</dbReference>
<dbReference type="SUPFAM" id="SSF50630">
    <property type="entry name" value="Acid proteases"/>
    <property type="match status" value="1"/>
</dbReference>
<dbReference type="RefSeq" id="XP_011129718.1">
    <property type="nucleotide sequence ID" value="XM_011131416.1"/>
</dbReference>
<dbReference type="EC" id="3.4.23.34" evidence="10"/>
<evidence type="ECO:0000256" key="3">
    <source>
        <dbReference type="ARBA" id="ARBA00022750"/>
    </source>
</evidence>
<dbReference type="PRINTS" id="PR00792">
    <property type="entry name" value="PEPSIN"/>
</dbReference>
<evidence type="ECO:0000313" key="10">
    <source>
        <dbReference type="EMBL" id="EZG72959.1"/>
    </source>
</evidence>
<feature type="signal peptide" evidence="8">
    <location>
        <begin position="1"/>
        <end position="18"/>
    </location>
</feature>
<dbReference type="GeneID" id="22911840"/>
<organism evidence="10 11">
    <name type="scientific">Gregarina niphandrodes</name>
    <name type="common">Septate eugregarine</name>
    <dbReference type="NCBI Taxonomy" id="110365"/>
    <lineage>
        <taxon>Eukaryota</taxon>
        <taxon>Sar</taxon>
        <taxon>Alveolata</taxon>
        <taxon>Apicomplexa</taxon>
        <taxon>Conoidasida</taxon>
        <taxon>Gregarinasina</taxon>
        <taxon>Eugregarinorida</taxon>
        <taxon>Gregarinidae</taxon>
        <taxon>Gregarina</taxon>
    </lineage>
</organism>
<dbReference type="Gene3D" id="2.40.70.10">
    <property type="entry name" value="Acid Proteases"/>
    <property type="match status" value="2"/>
</dbReference>
<dbReference type="Pfam" id="PF00026">
    <property type="entry name" value="Asp"/>
    <property type="match status" value="2"/>
</dbReference>
<dbReference type="InterPro" id="IPR001969">
    <property type="entry name" value="Aspartic_peptidase_AS"/>
</dbReference>
<feature type="domain" description="Peptidase A1" evidence="9">
    <location>
        <begin position="11"/>
        <end position="399"/>
    </location>
</feature>
<comment type="similarity">
    <text evidence="1 6">Belongs to the peptidase A1 family.</text>
</comment>
<dbReference type="Proteomes" id="UP000019763">
    <property type="component" value="Unassembled WGS sequence"/>
</dbReference>
<proteinExistence type="inferred from homology"/>
<comment type="caution">
    <text evidence="10">The sequence shown here is derived from an EMBL/GenBank/DDBJ whole genome shotgun (WGS) entry which is preliminary data.</text>
</comment>
<keyword evidence="4 6" id="KW-0378">Hydrolase</keyword>
<feature type="region of interest" description="Disordered" evidence="7">
    <location>
        <begin position="219"/>
        <end position="239"/>
    </location>
</feature>
<evidence type="ECO:0000256" key="1">
    <source>
        <dbReference type="ARBA" id="ARBA00007447"/>
    </source>
</evidence>
<sequence>MLRAAILGLIFIGEISVGTPPQPFTVVFDTGSSFFWLPSSDCVGGCEPHSKFDARRSQSYEADHPHESDVNFIQYGTGSCLLEFGRDRVQIGDITVKNQTIGLSIRESVEPFSSVPIDGIFGLGYASEGSRWYDASPIENMYRQQVVKKPVAVFDFRARNERSEKEGELNGWMYLGSFPPHTRDWMWFPLSSLRHWEVPLSTIKVNGRPVPGLCATPLSATPLPDLSDQEMSEPRRQAPKDDDVIALDALDVRTVPKSYCSAAIDTGSSLVTVPSREFMHLVHALNIDSPLQPCHSLHHEISFVLEDVDGQSHEFAIGPQNYMINMMEQYDHVQHDHQDRRSQEEKDALEHRPYDSDTCVFGIMPLPVPNDRPLVVLGIMFLENFHVAFDYGKLEIRPENVFNAEQGRVGLHHKTSGS</sequence>
<evidence type="ECO:0000256" key="2">
    <source>
        <dbReference type="ARBA" id="ARBA00022670"/>
    </source>
</evidence>
<dbReference type="InterPro" id="IPR001461">
    <property type="entry name" value="Aspartic_peptidase_A1"/>
</dbReference>
<keyword evidence="2 6" id="KW-0645">Protease</keyword>
<dbReference type="eggNOG" id="KOG1339">
    <property type="taxonomic scope" value="Eukaryota"/>
</dbReference>
<name>A0A023B9M3_GRENI</name>
<dbReference type="PANTHER" id="PTHR47966">
    <property type="entry name" value="BETA-SITE APP-CLEAVING ENZYME, ISOFORM A-RELATED"/>
    <property type="match status" value="1"/>
</dbReference>
<dbReference type="PANTHER" id="PTHR47966:SF51">
    <property type="entry name" value="BETA-SITE APP-CLEAVING ENZYME, ISOFORM A-RELATED"/>
    <property type="match status" value="1"/>
</dbReference>
<dbReference type="CDD" id="cd05471">
    <property type="entry name" value="pepsin_like"/>
    <property type="match status" value="1"/>
</dbReference>
<dbReference type="EMBL" id="AFNH02000385">
    <property type="protein sequence ID" value="EZG72959.1"/>
    <property type="molecule type" value="Genomic_DNA"/>
</dbReference>
<dbReference type="GO" id="GO:0006508">
    <property type="term" value="P:proteolysis"/>
    <property type="evidence" value="ECO:0007669"/>
    <property type="project" value="UniProtKB-KW"/>
</dbReference>
<dbReference type="FunFam" id="2.40.70.10:FF:000008">
    <property type="entry name" value="Cathepsin D"/>
    <property type="match status" value="1"/>
</dbReference>
<feature type="disulfide bond" evidence="5">
    <location>
        <begin position="42"/>
        <end position="46"/>
    </location>
</feature>
<evidence type="ECO:0000313" key="11">
    <source>
        <dbReference type="Proteomes" id="UP000019763"/>
    </source>
</evidence>
<dbReference type="VEuPathDB" id="CryptoDB:GNI_050090"/>
<dbReference type="AlphaFoldDB" id="A0A023B9M3"/>
<feature type="chain" id="PRO_5001516731" evidence="8">
    <location>
        <begin position="19"/>
        <end position="418"/>
    </location>
</feature>
<protein>
    <submittedName>
        <fullName evidence="10">Aspartyl protease</fullName>
        <ecNumber evidence="10">3.4.23.34</ecNumber>
    </submittedName>
</protein>
<dbReference type="InterPro" id="IPR034164">
    <property type="entry name" value="Pepsin-like_dom"/>
</dbReference>
<keyword evidence="8" id="KW-0732">Signal</keyword>
<dbReference type="PROSITE" id="PS51767">
    <property type="entry name" value="PEPTIDASE_A1"/>
    <property type="match status" value="1"/>
</dbReference>
<dbReference type="GO" id="GO:0004190">
    <property type="term" value="F:aspartic-type endopeptidase activity"/>
    <property type="evidence" value="ECO:0007669"/>
    <property type="project" value="UniProtKB-KW"/>
</dbReference>
<keyword evidence="11" id="KW-1185">Reference proteome</keyword>
<evidence type="ECO:0000259" key="9">
    <source>
        <dbReference type="PROSITE" id="PS51767"/>
    </source>
</evidence>
<gene>
    <name evidence="10" type="ORF">GNI_050090</name>
</gene>
<accession>A0A023B9M3</accession>
<keyword evidence="3 6" id="KW-0064">Aspartyl protease</keyword>
<evidence type="ECO:0000256" key="4">
    <source>
        <dbReference type="ARBA" id="ARBA00022801"/>
    </source>
</evidence>
<evidence type="ECO:0000256" key="7">
    <source>
        <dbReference type="SAM" id="MobiDB-lite"/>
    </source>
</evidence>
<evidence type="ECO:0000256" key="5">
    <source>
        <dbReference type="PIRSR" id="PIRSR601461-2"/>
    </source>
</evidence>
<reference evidence="10" key="1">
    <citation type="submission" date="2013-12" db="EMBL/GenBank/DDBJ databases">
        <authorList>
            <person name="Omoto C.K."/>
            <person name="Sibley D."/>
            <person name="Venepally P."/>
            <person name="Hadjithomas M."/>
            <person name="Karamycheva S."/>
            <person name="Brunk B."/>
            <person name="Roos D."/>
            <person name="Caler E."/>
            <person name="Lorenzi H."/>
        </authorList>
    </citation>
    <scope>NUCLEOTIDE SEQUENCE</scope>
</reference>
<keyword evidence="5" id="KW-1015">Disulfide bond</keyword>
<dbReference type="OrthoDB" id="771136at2759"/>
<dbReference type="PROSITE" id="PS00141">
    <property type="entry name" value="ASP_PROTEASE"/>
    <property type="match status" value="1"/>
</dbReference>
<evidence type="ECO:0000256" key="6">
    <source>
        <dbReference type="RuleBase" id="RU000454"/>
    </source>
</evidence>
<evidence type="ECO:0000256" key="8">
    <source>
        <dbReference type="SAM" id="SignalP"/>
    </source>
</evidence>
<dbReference type="OMA" id="DYVIQIS"/>